<comment type="caution">
    <text evidence="11">The sequence shown here is derived from an EMBL/GenBank/DDBJ whole genome shotgun (WGS) entry which is preliminary data.</text>
</comment>
<dbReference type="PANTHER" id="PTHR42648:SF11">
    <property type="entry name" value="TRANSPOSON TY4-P GAG-POL POLYPROTEIN"/>
    <property type="match status" value="1"/>
</dbReference>
<evidence type="ECO:0000256" key="4">
    <source>
        <dbReference type="ARBA" id="ARBA00022801"/>
    </source>
</evidence>
<keyword evidence="9" id="KW-0233">DNA recombination</keyword>
<evidence type="ECO:0000256" key="9">
    <source>
        <dbReference type="ARBA" id="ARBA00023172"/>
    </source>
</evidence>
<dbReference type="GO" id="GO:0003887">
    <property type="term" value="F:DNA-directed DNA polymerase activity"/>
    <property type="evidence" value="ECO:0007669"/>
    <property type="project" value="UniProtKB-KW"/>
</dbReference>
<evidence type="ECO:0000313" key="11">
    <source>
        <dbReference type="EMBL" id="GBN37520.1"/>
    </source>
</evidence>
<dbReference type="AlphaFoldDB" id="A0A4Y2NG21"/>
<evidence type="ECO:0000259" key="10">
    <source>
        <dbReference type="PROSITE" id="PS50994"/>
    </source>
</evidence>
<gene>
    <name evidence="11" type="primary">POLX_1044</name>
    <name evidence="11" type="ORF">AVEN_14696_1</name>
</gene>
<evidence type="ECO:0000256" key="5">
    <source>
        <dbReference type="ARBA" id="ARBA00022842"/>
    </source>
</evidence>
<dbReference type="GO" id="GO:0006310">
    <property type="term" value="P:DNA recombination"/>
    <property type="evidence" value="ECO:0007669"/>
    <property type="project" value="UniProtKB-KW"/>
</dbReference>
<evidence type="ECO:0000256" key="7">
    <source>
        <dbReference type="ARBA" id="ARBA00022918"/>
    </source>
</evidence>
<evidence type="ECO:0000256" key="3">
    <source>
        <dbReference type="ARBA" id="ARBA00022759"/>
    </source>
</evidence>
<dbReference type="PANTHER" id="PTHR42648">
    <property type="entry name" value="TRANSPOSASE, PUTATIVE-RELATED"/>
    <property type="match status" value="1"/>
</dbReference>
<dbReference type="GO" id="GO:0046872">
    <property type="term" value="F:metal ion binding"/>
    <property type="evidence" value="ECO:0007669"/>
    <property type="project" value="UniProtKB-KW"/>
</dbReference>
<dbReference type="Gene3D" id="3.30.420.10">
    <property type="entry name" value="Ribonuclease H-like superfamily/Ribonuclease H"/>
    <property type="match status" value="1"/>
</dbReference>
<dbReference type="EMBL" id="BGPR01009030">
    <property type="protein sequence ID" value="GBN37520.1"/>
    <property type="molecule type" value="Genomic_DNA"/>
</dbReference>
<evidence type="ECO:0000256" key="1">
    <source>
        <dbReference type="ARBA" id="ARBA00022722"/>
    </source>
</evidence>
<keyword evidence="12" id="KW-1185">Reference proteome</keyword>
<dbReference type="GO" id="GO:0016787">
    <property type="term" value="F:hydrolase activity"/>
    <property type="evidence" value="ECO:0007669"/>
    <property type="project" value="UniProtKB-KW"/>
</dbReference>
<dbReference type="InterPro" id="IPR036397">
    <property type="entry name" value="RNaseH_sf"/>
</dbReference>
<dbReference type="PROSITE" id="PS50994">
    <property type="entry name" value="INTEGRASE"/>
    <property type="match status" value="1"/>
</dbReference>
<dbReference type="GO" id="GO:0003964">
    <property type="term" value="F:RNA-directed DNA polymerase activity"/>
    <property type="evidence" value="ECO:0007669"/>
    <property type="project" value="UniProtKB-KW"/>
</dbReference>
<dbReference type="GO" id="GO:0003676">
    <property type="term" value="F:nucleic acid binding"/>
    <property type="evidence" value="ECO:0007669"/>
    <property type="project" value="InterPro"/>
</dbReference>
<dbReference type="OrthoDB" id="6434337at2759"/>
<proteinExistence type="predicted"/>
<name>A0A4Y2NG21_ARAVE</name>
<keyword evidence="3" id="KW-0255">Endonuclease</keyword>
<organism evidence="11 12">
    <name type="scientific">Araneus ventricosus</name>
    <name type="common">Orbweaver spider</name>
    <name type="synonym">Epeira ventricosa</name>
    <dbReference type="NCBI Taxonomy" id="182803"/>
    <lineage>
        <taxon>Eukaryota</taxon>
        <taxon>Metazoa</taxon>
        <taxon>Ecdysozoa</taxon>
        <taxon>Arthropoda</taxon>
        <taxon>Chelicerata</taxon>
        <taxon>Arachnida</taxon>
        <taxon>Araneae</taxon>
        <taxon>Araneomorphae</taxon>
        <taxon>Entelegynae</taxon>
        <taxon>Araneoidea</taxon>
        <taxon>Araneidae</taxon>
        <taxon>Araneus</taxon>
    </lineage>
</organism>
<dbReference type="SUPFAM" id="SSF53098">
    <property type="entry name" value="Ribonuclease H-like"/>
    <property type="match status" value="1"/>
</dbReference>
<keyword evidence="4" id="KW-0378">Hydrolase</keyword>
<keyword evidence="5" id="KW-0460">Magnesium</keyword>
<protein>
    <submittedName>
        <fullName evidence="11">Retrovirus-related Pol polyprotein from transposon TNT 1-94</fullName>
    </submittedName>
</protein>
<keyword evidence="8" id="KW-0548">Nucleotidyltransferase</keyword>
<feature type="domain" description="Integrase catalytic" evidence="10">
    <location>
        <begin position="1"/>
        <end position="68"/>
    </location>
</feature>
<accession>A0A4Y2NG21</accession>
<keyword evidence="8" id="KW-0239">DNA-directed DNA polymerase</keyword>
<dbReference type="Proteomes" id="UP000499080">
    <property type="component" value="Unassembled WGS sequence"/>
</dbReference>
<evidence type="ECO:0000256" key="2">
    <source>
        <dbReference type="ARBA" id="ARBA00022723"/>
    </source>
</evidence>
<reference evidence="11 12" key="1">
    <citation type="journal article" date="2019" name="Sci. Rep.">
        <title>Orb-weaving spider Araneus ventricosus genome elucidates the spidroin gene catalogue.</title>
        <authorList>
            <person name="Kono N."/>
            <person name="Nakamura H."/>
            <person name="Ohtoshi R."/>
            <person name="Moran D.A.P."/>
            <person name="Shinohara A."/>
            <person name="Yoshida Y."/>
            <person name="Fujiwara M."/>
            <person name="Mori M."/>
            <person name="Tomita M."/>
            <person name="Arakawa K."/>
        </authorList>
    </citation>
    <scope>NUCLEOTIDE SEQUENCE [LARGE SCALE GENOMIC DNA]</scope>
</reference>
<dbReference type="GO" id="GO:0015074">
    <property type="term" value="P:DNA integration"/>
    <property type="evidence" value="ECO:0007669"/>
    <property type="project" value="UniProtKB-KW"/>
</dbReference>
<keyword evidence="6" id="KW-0229">DNA integration</keyword>
<sequence>MPYTPEQNGVIERENKILVEAARSMLHAKDLPDKLWAEAVNMAAYVLNRTEPTPEAGKSPYEIWFKRKPSVDHLKIFGSECFTHIPKQKRRKFDKNAIKG</sequence>
<dbReference type="GO" id="GO:0004519">
    <property type="term" value="F:endonuclease activity"/>
    <property type="evidence" value="ECO:0007669"/>
    <property type="project" value="UniProtKB-KW"/>
</dbReference>
<evidence type="ECO:0000313" key="12">
    <source>
        <dbReference type="Proteomes" id="UP000499080"/>
    </source>
</evidence>
<evidence type="ECO:0000256" key="8">
    <source>
        <dbReference type="ARBA" id="ARBA00022932"/>
    </source>
</evidence>
<keyword evidence="7" id="KW-0695">RNA-directed DNA polymerase</keyword>
<dbReference type="InterPro" id="IPR012337">
    <property type="entry name" value="RNaseH-like_sf"/>
</dbReference>
<evidence type="ECO:0000256" key="6">
    <source>
        <dbReference type="ARBA" id="ARBA00022908"/>
    </source>
</evidence>
<keyword evidence="8" id="KW-0808">Transferase</keyword>
<dbReference type="InterPro" id="IPR001584">
    <property type="entry name" value="Integrase_cat-core"/>
</dbReference>
<keyword evidence="1" id="KW-0540">Nuclease</keyword>
<keyword evidence="2" id="KW-0479">Metal-binding</keyword>
<dbReference type="InterPro" id="IPR039537">
    <property type="entry name" value="Retrotran_Ty1/copia-like"/>
</dbReference>